<organism evidence="2 3">
    <name type="scientific">Leucocoprinus leucothites</name>
    <dbReference type="NCBI Taxonomy" id="201217"/>
    <lineage>
        <taxon>Eukaryota</taxon>
        <taxon>Fungi</taxon>
        <taxon>Dikarya</taxon>
        <taxon>Basidiomycota</taxon>
        <taxon>Agaricomycotina</taxon>
        <taxon>Agaricomycetes</taxon>
        <taxon>Agaricomycetidae</taxon>
        <taxon>Agaricales</taxon>
        <taxon>Agaricineae</taxon>
        <taxon>Agaricaceae</taxon>
        <taxon>Leucocoprinus</taxon>
    </lineage>
</organism>
<evidence type="ECO:0000313" key="3">
    <source>
        <dbReference type="Proteomes" id="UP000559027"/>
    </source>
</evidence>
<reference evidence="2 3" key="1">
    <citation type="journal article" date="2020" name="ISME J.">
        <title>Uncovering the hidden diversity of litter-decomposition mechanisms in mushroom-forming fungi.</title>
        <authorList>
            <person name="Floudas D."/>
            <person name="Bentzer J."/>
            <person name="Ahren D."/>
            <person name="Johansson T."/>
            <person name="Persson P."/>
            <person name="Tunlid A."/>
        </authorList>
    </citation>
    <scope>NUCLEOTIDE SEQUENCE [LARGE SCALE GENOMIC DNA]</scope>
    <source>
        <strain evidence="2 3">CBS 146.42</strain>
    </source>
</reference>
<comment type="caution">
    <text evidence="2">The sequence shown here is derived from an EMBL/GenBank/DDBJ whole genome shotgun (WGS) entry which is preliminary data.</text>
</comment>
<keyword evidence="3" id="KW-1185">Reference proteome</keyword>
<feature type="transmembrane region" description="Helical" evidence="1">
    <location>
        <begin position="262"/>
        <end position="283"/>
    </location>
</feature>
<gene>
    <name evidence="2" type="ORF">D9756_008544</name>
</gene>
<feature type="transmembrane region" description="Helical" evidence="1">
    <location>
        <begin position="234"/>
        <end position="256"/>
    </location>
</feature>
<name>A0A8H5CYQ5_9AGAR</name>
<feature type="transmembrane region" description="Helical" evidence="1">
    <location>
        <begin position="188"/>
        <end position="214"/>
    </location>
</feature>
<feature type="transmembrane region" description="Helical" evidence="1">
    <location>
        <begin position="70"/>
        <end position="93"/>
    </location>
</feature>
<evidence type="ECO:0000313" key="2">
    <source>
        <dbReference type="EMBL" id="KAF5350509.1"/>
    </source>
</evidence>
<evidence type="ECO:0000256" key="1">
    <source>
        <dbReference type="SAM" id="Phobius"/>
    </source>
</evidence>
<dbReference type="EMBL" id="JAACJO010000014">
    <property type="protein sequence ID" value="KAF5350509.1"/>
    <property type="molecule type" value="Genomic_DNA"/>
</dbReference>
<keyword evidence="1" id="KW-0812">Transmembrane</keyword>
<feature type="transmembrane region" description="Helical" evidence="1">
    <location>
        <begin position="119"/>
        <end position="137"/>
    </location>
</feature>
<accession>A0A8H5CYQ5</accession>
<keyword evidence="1" id="KW-1133">Transmembrane helix</keyword>
<feature type="transmembrane region" description="Helical" evidence="1">
    <location>
        <begin position="25"/>
        <end position="50"/>
    </location>
</feature>
<feature type="transmembrane region" description="Helical" evidence="1">
    <location>
        <begin position="149"/>
        <end position="168"/>
    </location>
</feature>
<proteinExistence type="predicted"/>
<dbReference type="OrthoDB" id="3250682at2759"/>
<keyword evidence="1" id="KW-0472">Membrane</keyword>
<protein>
    <submittedName>
        <fullName evidence="2">Uncharacterized protein</fullName>
    </submittedName>
</protein>
<dbReference type="AlphaFoldDB" id="A0A8H5CYQ5"/>
<sequence length="317" mass="35325">MRFQSRLASEDQSGAVFYLVDPYDIISALLETLSYGIFLVLFLLSTALLVQRRNAFLRERETERVKLRSLMFYLVTGVLMFMTITAKWAFWWAEFLPIPGHGPGIVAELPRLKPTAYRLTQVCLKITVMLGDIITIYRLWVLSNGNKTMIVFPIVGLLGFLACAIALAGPASESSTRLIPIIHGKLELLPWDIAATSCTVGITVYVTVMIAWIIMKSRMYLGAKVLEHGVRRALVIMVESAAIYTIWNLLFLIAGLGFQSRIGLSLIHCMPTISGISVMLINVRVGLGWALSQDERVGAHIAANPRRHHPLSGEQRV</sequence>
<dbReference type="Proteomes" id="UP000559027">
    <property type="component" value="Unassembled WGS sequence"/>
</dbReference>